<evidence type="ECO:0000313" key="2">
    <source>
        <dbReference type="EMBL" id="CAD7001557.1"/>
    </source>
</evidence>
<gene>
    <name evidence="2" type="ORF">CCAP1982_LOCUS10051</name>
</gene>
<protein>
    <submittedName>
        <fullName evidence="2">(Mediterranean fruit fly) hypothetical protein</fullName>
    </submittedName>
</protein>
<proteinExistence type="predicted"/>
<dbReference type="EMBL" id="CAJHJT010000023">
    <property type="protein sequence ID" value="CAD7001557.1"/>
    <property type="molecule type" value="Genomic_DNA"/>
</dbReference>
<feature type="region of interest" description="Disordered" evidence="1">
    <location>
        <begin position="34"/>
        <end position="53"/>
    </location>
</feature>
<accession>A0A811UV06</accession>
<name>A0A811UV06_CERCA</name>
<sequence>MNEVQLKRSLSTSQILGRRLGFYNRKSKTVNSLNSNGERTIAGTGDPHNKWTL</sequence>
<reference evidence="2" key="1">
    <citation type="submission" date="2020-11" db="EMBL/GenBank/DDBJ databases">
        <authorList>
            <person name="Whitehead M."/>
        </authorList>
    </citation>
    <scope>NUCLEOTIDE SEQUENCE</scope>
    <source>
        <strain evidence="2">EGII</strain>
    </source>
</reference>
<evidence type="ECO:0000256" key="1">
    <source>
        <dbReference type="SAM" id="MobiDB-lite"/>
    </source>
</evidence>
<comment type="caution">
    <text evidence="2">The sequence shown here is derived from an EMBL/GenBank/DDBJ whole genome shotgun (WGS) entry which is preliminary data.</text>
</comment>
<keyword evidence="3" id="KW-1185">Reference proteome</keyword>
<dbReference type="AlphaFoldDB" id="A0A811UV06"/>
<dbReference type="Proteomes" id="UP000606786">
    <property type="component" value="Unassembled WGS sequence"/>
</dbReference>
<evidence type="ECO:0000313" key="3">
    <source>
        <dbReference type="Proteomes" id="UP000606786"/>
    </source>
</evidence>
<feature type="non-terminal residue" evidence="2">
    <location>
        <position position="53"/>
    </location>
</feature>
<organism evidence="2 3">
    <name type="scientific">Ceratitis capitata</name>
    <name type="common">Mediterranean fruit fly</name>
    <name type="synonym">Tephritis capitata</name>
    <dbReference type="NCBI Taxonomy" id="7213"/>
    <lineage>
        <taxon>Eukaryota</taxon>
        <taxon>Metazoa</taxon>
        <taxon>Ecdysozoa</taxon>
        <taxon>Arthropoda</taxon>
        <taxon>Hexapoda</taxon>
        <taxon>Insecta</taxon>
        <taxon>Pterygota</taxon>
        <taxon>Neoptera</taxon>
        <taxon>Endopterygota</taxon>
        <taxon>Diptera</taxon>
        <taxon>Brachycera</taxon>
        <taxon>Muscomorpha</taxon>
        <taxon>Tephritoidea</taxon>
        <taxon>Tephritidae</taxon>
        <taxon>Ceratitis</taxon>
        <taxon>Ceratitis</taxon>
    </lineage>
</organism>